<evidence type="ECO:0000256" key="6">
    <source>
        <dbReference type="ARBA" id="ARBA00022491"/>
    </source>
</evidence>
<keyword evidence="7" id="KW-0805">Transcription regulation</keyword>
<evidence type="ECO:0000256" key="2">
    <source>
        <dbReference type="ARBA" id="ARBA00007871"/>
    </source>
</evidence>
<evidence type="ECO:0000259" key="14">
    <source>
        <dbReference type="PROSITE" id="PS50944"/>
    </source>
</evidence>
<evidence type="ECO:0000256" key="1">
    <source>
        <dbReference type="ARBA" id="ARBA00004496"/>
    </source>
</evidence>
<evidence type="ECO:0000256" key="7">
    <source>
        <dbReference type="ARBA" id="ARBA00023015"/>
    </source>
</evidence>
<gene>
    <name evidence="15" type="ORF">SAMN05443244_1989</name>
</gene>
<evidence type="ECO:0000256" key="11">
    <source>
        <dbReference type="ARBA" id="ARBA00023211"/>
    </source>
</evidence>
<evidence type="ECO:0000256" key="4">
    <source>
        <dbReference type="ARBA" id="ARBA00022386"/>
    </source>
</evidence>
<keyword evidence="8" id="KW-0238">DNA-binding</keyword>
<comment type="subcellular location">
    <subcellularLocation>
        <location evidence="1">Cytoplasm</location>
    </subcellularLocation>
</comment>
<evidence type="ECO:0000313" key="15">
    <source>
        <dbReference type="EMBL" id="SEB84566.1"/>
    </source>
</evidence>
<dbReference type="AlphaFoldDB" id="A0A1H4MNF9"/>
<dbReference type="PROSITE" id="PS50944">
    <property type="entry name" value="HTH_DTXR"/>
    <property type="match status" value="1"/>
</dbReference>
<comment type="similarity">
    <text evidence="2">Belongs to the DtxR/MntR family.</text>
</comment>
<dbReference type="SMART" id="SM00529">
    <property type="entry name" value="HTH_DTXR"/>
    <property type="match status" value="1"/>
</dbReference>
<feature type="domain" description="HTH dtxR-type" evidence="14">
    <location>
        <begin position="17"/>
        <end position="81"/>
    </location>
</feature>
<evidence type="ECO:0000256" key="13">
    <source>
        <dbReference type="ARBA" id="ARBA00032593"/>
    </source>
</evidence>
<evidence type="ECO:0000256" key="3">
    <source>
        <dbReference type="ARBA" id="ARBA00011738"/>
    </source>
</evidence>
<dbReference type="GO" id="GO:0005737">
    <property type="term" value="C:cytoplasm"/>
    <property type="evidence" value="ECO:0007669"/>
    <property type="project" value="UniProtKB-SubCell"/>
</dbReference>
<dbReference type="GO" id="GO:0003677">
    <property type="term" value="F:DNA binding"/>
    <property type="evidence" value="ECO:0007669"/>
    <property type="project" value="UniProtKB-KW"/>
</dbReference>
<reference evidence="15 16" key="1">
    <citation type="submission" date="2016-10" db="EMBL/GenBank/DDBJ databases">
        <authorList>
            <person name="de Groot N.N."/>
        </authorList>
    </citation>
    <scope>NUCLEOTIDE SEQUENCE [LARGE SCALE GENOMIC DNA]</scope>
    <source>
        <strain evidence="15 16">AB35.6</strain>
    </source>
</reference>
<dbReference type="InterPro" id="IPR036388">
    <property type="entry name" value="WH-like_DNA-bd_sf"/>
</dbReference>
<accession>A0A1H4MNF9</accession>
<keyword evidence="9" id="KW-0010">Activator</keyword>
<keyword evidence="6" id="KW-0678">Repressor</keyword>
<name>A0A1H4MNF9_9BACT</name>
<organism evidence="15 16">
    <name type="scientific">Terriglobus roseus</name>
    <dbReference type="NCBI Taxonomy" id="392734"/>
    <lineage>
        <taxon>Bacteria</taxon>
        <taxon>Pseudomonadati</taxon>
        <taxon>Acidobacteriota</taxon>
        <taxon>Terriglobia</taxon>
        <taxon>Terriglobales</taxon>
        <taxon>Acidobacteriaceae</taxon>
        <taxon>Terriglobus</taxon>
    </lineage>
</organism>
<proteinExistence type="inferred from homology"/>
<dbReference type="SUPFAM" id="SSF46785">
    <property type="entry name" value="Winged helix' DNA-binding domain"/>
    <property type="match status" value="1"/>
</dbReference>
<dbReference type="InterPro" id="IPR036390">
    <property type="entry name" value="WH_DNA-bd_sf"/>
</dbReference>
<keyword evidence="5" id="KW-0963">Cytoplasm</keyword>
<evidence type="ECO:0000256" key="10">
    <source>
        <dbReference type="ARBA" id="ARBA00023163"/>
    </source>
</evidence>
<keyword evidence="10" id="KW-0804">Transcription</keyword>
<dbReference type="Proteomes" id="UP000182409">
    <property type="component" value="Unassembled WGS sequence"/>
</dbReference>
<dbReference type="InterPro" id="IPR001367">
    <property type="entry name" value="Fe_dep_repressor"/>
</dbReference>
<dbReference type="PANTHER" id="PTHR33238:SF11">
    <property type="entry name" value="TRANSCRIPTIONAL REGULATOR MNTR"/>
    <property type="match status" value="1"/>
</dbReference>
<dbReference type="InterPro" id="IPR022687">
    <property type="entry name" value="HTH_DTXR"/>
</dbReference>
<dbReference type="EMBL" id="FNSD01000001">
    <property type="protein sequence ID" value="SEB84566.1"/>
    <property type="molecule type" value="Genomic_DNA"/>
</dbReference>
<dbReference type="PANTHER" id="PTHR33238">
    <property type="entry name" value="IRON (METAL) DEPENDENT REPRESSOR, DTXR FAMILY"/>
    <property type="match status" value="1"/>
</dbReference>
<keyword evidence="11" id="KW-0464">Manganese</keyword>
<evidence type="ECO:0000256" key="8">
    <source>
        <dbReference type="ARBA" id="ARBA00023125"/>
    </source>
</evidence>
<dbReference type="InterPro" id="IPR022689">
    <property type="entry name" value="Iron_dep_repressor"/>
</dbReference>
<evidence type="ECO:0000256" key="9">
    <source>
        <dbReference type="ARBA" id="ARBA00023159"/>
    </source>
</evidence>
<dbReference type="Pfam" id="PF02742">
    <property type="entry name" value="Fe_dep_repr_C"/>
    <property type="match status" value="1"/>
</dbReference>
<dbReference type="GO" id="GO:0046983">
    <property type="term" value="F:protein dimerization activity"/>
    <property type="evidence" value="ECO:0007669"/>
    <property type="project" value="InterPro"/>
</dbReference>
<protein>
    <recommendedName>
        <fullName evidence="4">Transcriptional regulator MntR</fullName>
    </recommendedName>
    <alternativeName>
        <fullName evidence="13">Manganese transport regulator</fullName>
    </alternativeName>
</protein>
<comment type="subunit">
    <text evidence="3">Homodimer.</text>
</comment>
<dbReference type="OrthoDB" id="9791355at2"/>
<dbReference type="RefSeq" id="WP_074653709.1">
    <property type="nucleotide sequence ID" value="NZ_FNSD01000001.1"/>
</dbReference>
<evidence type="ECO:0000313" key="16">
    <source>
        <dbReference type="Proteomes" id="UP000182409"/>
    </source>
</evidence>
<dbReference type="Gene3D" id="1.10.10.10">
    <property type="entry name" value="Winged helix-like DNA-binding domain superfamily/Winged helix DNA-binding domain"/>
    <property type="match status" value="1"/>
</dbReference>
<sequence length="168" mass="18760">MSTLAVKAKSGTTPTRTSESIDDYLKAVFTLGGDEQRRIGSSELAVRLHVAPASVTNMLQKLAAERKPMIEYERGRGVRLSLSGRRRALEIVRHHRLIETFLFEILGYPIEDLHDEAEKLEHFISEHFEQRIAAKLGHPDTDPHGHCIPALDGTMPARHGVSCRCGLD</sequence>
<dbReference type="GO" id="GO:0046914">
    <property type="term" value="F:transition metal ion binding"/>
    <property type="evidence" value="ECO:0007669"/>
    <property type="project" value="InterPro"/>
</dbReference>
<dbReference type="GO" id="GO:0003700">
    <property type="term" value="F:DNA-binding transcription factor activity"/>
    <property type="evidence" value="ECO:0007669"/>
    <property type="project" value="InterPro"/>
</dbReference>
<dbReference type="InterPro" id="IPR050536">
    <property type="entry name" value="DtxR_MntR_Metal-Reg"/>
</dbReference>
<dbReference type="InterPro" id="IPR036421">
    <property type="entry name" value="Fe_dep_repressor_sf"/>
</dbReference>
<comment type="function">
    <text evidence="12">In the presence of manganese, represses expression of mntH and mntS. Up-regulates expression of mntP.</text>
</comment>
<evidence type="ECO:0000256" key="5">
    <source>
        <dbReference type="ARBA" id="ARBA00022490"/>
    </source>
</evidence>
<evidence type="ECO:0000256" key="12">
    <source>
        <dbReference type="ARBA" id="ARBA00025185"/>
    </source>
</evidence>
<dbReference type="Pfam" id="PF01325">
    <property type="entry name" value="Fe_dep_repress"/>
    <property type="match status" value="1"/>
</dbReference>
<dbReference type="SUPFAM" id="SSF47979">
    <property type="entry name" value="Iron-dependent repressor protein, dimerization domain"/>
    <property type="match status" value="1"/>
</dbReference>